<feature type="compositionally biased region" description="Basic and acidic residues" evidence="1">
    <location>
        <begin position="1"/>
        <end position="10"/>
    </location>
</feature>
<comment type="caution">
    <text evidence="2">The sequence shown here is derived from an EMBL/GenBank/DDBJ whole genome shotgun (WGS) entry which is preliminary data.</text>
</comment>
<dbReference type="Proteomes" id="UP001489004">
    <property type="component" value="Unassembled WGS sequence"/>
</dbReference>
<dbReference type="EMBL" id="JALJOR010000011">
    <property type="protein sequence ID" value="KAK9809168.1"/>
    <property type="molecule type" value="Genomic_DNA"/>
</dbReference>
<sequence>MDSRQSEPSRRRYPPPPPPPTRRARPQSDSGVARRDLLLALGVIFGATAGWQVIKGAFEDSSGSLSPGPVPVVDLAQRRRALATSWPDLSRATAGLAYKQGILYVRLKTGEWLRVLTDAAQPGFLLFVSEDGRWGFVRTLQQVNLRDRAMAISIFGDGQWESVLQGLPLK</sequence>
<organism evidence="2 3">
    <name type="scientific">[Myrmecia] bisecta</name>
    <dbReference type="NCBI Taxonomy" id="41462"/>
    <lineage>
        <taxon>Eukaryota</taxon>
        <taxon>Viridiplantae</taxon>
        <taxon>Chlorophyta</taxon>
        <taxon>core chlorophytes</taxon>
        <taxon>Trebouxiophyceae</taxon>
        <taxon>Trebouxiales</taxon>
        <taxon>Trebouxiaceae</taxon>
        <taxon>Myrmecia</taxon>
    </lineage>
</organism>
<protein>
    <submittedName>
        <fullName evidence="2">Uncharacterized protein</fullName>
    </submittedName>
</protein>
<name>A0AAW1PM68_9CHLO</name>
<evidence type="ECO:0000256" key="1">
    <source>
        <dbReference type="SAM" id="MobiDB-lite"/>
    </source>
</evidence>
<reference evidence="2 3" key="1">
    <citation type="journal article" date="2024" name="Nat. Commun.">
        <title>Phylogenomics reveals the evolutionary origins of lichenization in chlorophyte algae.</title>
        <authorList>
            <person name="Puginier C."/>
            <person name="Libourel C."/>
            <person name="Otte J."/>
            <person name="Skaloud P."/>
            <person name="Haon M."/>
            <person name="Grisel S."/>
            <person name="Petersen M."/>
            <person name="Berrin J.G."/>
            <person name="Delaux P.M."/>
            <person name="Dal Grande F."/>
            <person name="Keller J."/>
        </authorList>
    </citation>
    <scope>NUCLEOTIDE SEQUENCE [LARGE SCALE GENOMIC DNA]</scope>
    <source>
        <strain evidence="2 3">SAG 2043</strain>
    </source>
</reference>
<gene>
    <name evidence="2" type="ORF">WJX72_010563</name>
</gene>
<dbReference type="AlphaFoldDB" id="A0AAW1PM68"/>
<evidence type="ECO:0000313" key="3">
    <source>
        <dbReference type="Proteomes" id="UP001489004"/>
    </source>
</evidence>
<accession>A0AAW1PM68</accession>
<proteinExistence type="predicted"/>
<keyword evidence="3" id="KW-1185">Reference proteome</keyword>
<feature type="region of interest" description="Disordered" evidence="1">
    <location>
        <begin position="1"/>
        <end position="30"/>
    </location>
</feature>
<evidence type="ECO:0000313" key="2">
    <source>
        <dbReference type="EMBL" id="KAK9809168.1"/>
    </source>
</evidence>